<keyword evidence="5 9" id="KW-0997">Cell inner membrane</keyword>
<evidence type="ECO:0000256" key="4">
    <source>
        <dbReference type="ARBA" id="ARBA00022475"/>
    </source>
</evidence>
<dbReference type="InterPro" id="IPR010129">
    <property type="entry name" value="T1SS_HlyD"/>
</dbReference>
<feature type="coiled-coil region" evidence="10">
    <location>
        <begin position="272"/>
        <end position="299"/>
    </location>
</feature>
<accession>A0ABS0EQG0</accession>
<dbReference type="InterPro" id="IPR006144">
    <property type="entry name" value="Secretion_HlyD_CS"/>
</dbReference>
<evidence type="ECO:0000256" key="6">
    <source>
        <dbReference type="ARBA" id="ARBA00022692"/>
    </source>
</evidence>
<dbReference type="EMBL" id="JADOEL010000003">
    <property type="protein sequence ID" value="MBF8177099.1"/>
    <property type="molecule type" value="Genomic_DNA"/>
</dbReference>
<dbReference type="InterPro" id="IPR058781">
    <property type="entry name" value="HH_AprE-like"/>
</dbReference>
<evidence type="ECO:0000256" key="1">
    <source>
        <dbReference type="ARBA" id="ARBA00004377"/>
    </source>
</evidence>
<dbReference type="Proteomes" id="UP000657372">
    <property type="component" value="Unassembled WGS sequence"/>
</dbReference>
<evidence type="ECO:0000256" key="2">
    <source>
        <dbReference type="ARBA" id="ARBA00009477"/>
    </source>
</evidence>
<evidence type="ECO:0000256" key="8">
    <source>
        <dbReference type="ARBA" id="ARBA00023136"/>
    </source>
</evidence>
<dbReference type="InterPro" id="IPR050739">
    <property type="entry name" value="MFP"/>
</dbReference>
<comment type="similarity">
    <text evidence="2 9">Belongs to the membrane fusion protein (MFP) (TC 8.A.1) family.</text>
</comment>
<evidence type="ECO:0000313" key="14">
    <source>
        <dbReference type="Proteomes" id="UP000657372"/>
    </source>
</evidence>
<keyword evidence="7 9" id="KW-1133">Transmembrane helix</keyword>
<evidence type="ECO:0000256" key="5">
    <source>
        <dbReference type="ARBA" id="ARBA00022519"/>
    </source>
</evidence>
<evidence type="ECO:0000313" key="13">
    <source>
        <dbReference type="EMBL" id="MBF8177099.1"/>
    </source>
</evidence>
<feature type="domain" description="AprE-like long alpha-helical hairpin" evidence="11">
    <location>
        <begin position="124"/>
        <end position="299"/>
    </location>
</feature>
<comment type="caution">
    <text evidence="13">The sequence shown here is derived from an EMBL/GenBank/DDBJ whole genome shotgun (WGS) entry which is preliminary data.</text>
</comment>
<keyword evidence="8 9" id="KW-0472">Membrane</keyword>
<evidence type="ECO:0000259" key="12">
    <source>
        <dbReference type="Pfam" id="PF26002"/>
    </source>
</evidence>
<keyword evidence="4 9" id="KW-1003">Cell membrane</keyword>
<comment type="subcellular location">
    <subcellularLocation>
        <location evidence="1 9">Cell inner membrane</location>
        <topology evidence="1 9">Single-pass membrane protein</topology>
    </subcellularLocation>
</comment>
<evidence type="ECO:0000256" key="3">
    <source>
        <dbReference type="ARBA" id="ARBA00022448"/>
    </source>
</evidence>
<sequence length="456" mass="50080">MKFTRLSSFIAQRLKRVESATRKAVPALDRGIESYREMPGPKVFVLALTFGLLLLVIWAYFAPIDMVVRGQGRIVPSDHNQIIQHLEGGIVSTLAVREGAAVRKDQVLITIRDVRAASDQGEGQVKLAGLRARVARLTAEANGASQLTLPADIANDASAQNEQAAFIARQAKLSGELSILREQTTQRQAELNETISRQKSLTDEFNLAQQQYQLVHAMFLKSAASQLEDIQSQARAQDVRSRLNAASSMIPRLRAAISEAQAKVTDGVSRFRAEARADLTTAETELARLSEEMKSRNDRVLRSEVKAPMDGVVNRIFVNTVGGVVKPGDPILEMTPIDDKVVVEANISPTDRAELAIGKPARVKVTAYDYGVFGSMAGRVTEISADTVPEERGERHYRVKIEVSRDPAQLKSASDGLPLMPGMTATADIVVGRRTVWQYLMSPINRFTQSALREPR</sequence>
<organism evidence="13 14">
    <name type="scientific">Herminiimonas contaminans</name>
    <dbReference type="NCBI Taxonomy" id="1111140"/>
    <lineage>
        <taxon>Bacteria</taxon>
        <taxon>Pseudomonadati</taxon>
        <taxon>Pseudomonadota</taxon>
        <taxon>Betaproteobacteria</taxon>
        <taxon>Burkholderiales</taxon>
        <taxon>Oxalobacteraceae</taxon>
        <taxon>Herminiimonas</taxon>
    </lineage>
</organism>
<dbReference type="PANTHER" id="PTHR30386">
    <property type="entry name" value="MEMBRANE FUSION SUBUNIT OF EMRAB-TOLC MULTIDRUG EFFLUX PUMP"/>
    <property type="match status" value="1"/>
</dbReference>
<dbReference type="PRINTS" id="PR01490">
    <property type="entry name" value="RTXTOXIND"/>
</dbReference>
<proteinExistence type="inferred from homology"/>
<keyword evidence="6 9" id="KW-0812">Transmembrane</keyword>
<evidence type="ECO:0000256" key="10">
    <source>
        <dbReference type="SAM" id="Coils"/>
    </source>
</evidence>
<evidence type="ECO:0000259" key="11">
    <source>
        <dbReference type="Pfam" id="PF25994"/>
    </source>
</evidence>
<name>A0ABS0EQG0_9BURK</name>
<evidence type="ECO:0000256" key="7">
    <source>
        <dbReference type="ARBA" id="ARBA00022989"/>
    </source>
</evidence>
<keyword evidence="10" id="KW-0175">Coiled coil</keyword>
<dbReference type="Gene3D" id="2.40.50.100">
    <property type="match status" value="1"/>
</dbReference>
<dbReference type="InterPro" id="IPR058982">
    <property type="entry name" value="Beta-barrel_AprE"/>
</dbReference>
<protein>
    <recommendedName>
        <fullName evidence="9">Membrane fusion protein (MFP) family protein</fullName>
    </recommendedName>
</protein>
<dbReference type="NCBIfam" id="TIGR01843">
    <property type="entry name" value="type_I_hlyD"/>
    <property type="match status" value="1"/>
</dbReference>
<dbReference type="PROSITE" id="PS00543">
    <property type="entry name" value="HLYD_FAMILY"/>
    <property type="match status" value="1"/>
</dbReference>
<evidence type="ECO:0000256" key="9">
    <source>
        <dbReference type="RuleBase" id="RU365093"/>
    </source>
</evidence>
<dbReference type="PANTHER" id="PTHR30386:SF26">
    <property type="entry name" value="TRANSPORT PROTEIN COMB"/>
    <property type="match status" value="1"/>
</dbReference>
<feature type="domain" description="AprE-like beta-barrel" evidence="12">
    <location>
        <begin position="342"/>
        <end position="431"/>
    </location>
</feature>
<dbReference type="RefSeq" id="WP_175626641.1">
    <property type="nucleotide sequence ID" value="NZ_JADOEL010000003.1"/>
</dbReference>
<reference evidence="13 14" key="1">
    <citation type="submission" date="2020-11" db="EMBL/GenBank/DDBJ databases">
        <title>WGS of Herminiimonas contaminans strain Marseille-Q4544 isolated from planarians Schmidtea mediterranea.</title>
        <authorList>
            <person name="Kangale L."/>
        </authorList>
    </citation>
    <scope>NUCLEOTIDE SEQUENCE [LARGE SCALE GENOMIC DNA]</scope>
    <source>
        <strain evidence="13 14">Marseille-Q4544</strain>
    </source>
</reference>
<gene>
    <name evidence="13" type="ORF">IXC47_05340</name>
</gene>
<keyword evidence="14" id="KW-1185">Reference proteome</keyword>
<keyword evidence="3 9" id="KW-0813">Transport</keyword>
<feature type="transmembrane region" description="Helical" evidence="9">
    <location>
        <begin position="43"/>
        <end position="61"/>
    </location>
</feature>
<dbReference type="Pfam" id="PF25994">
    <property type="entry name" value="HH_AprE"/>
    <property type="match status" value="1"/>
</dbReference>
<dbReference type="Pfam" id="PF26002">
    <property type="entry name" value="Beta-barrel_AprE"/>
    <property type="match status" value="1"/>
</dbReference>
<dbReference type="Gene3D" id="2.40.30.170">
    <property type="match status" value="1"/>
</dbReference>